<feature type="transmembrane region" description="Helical" evidence="3">
    <location>
        <begin position="704"/>
        <end position="725"/>
    </location>
</feature>
<accession>A0ABP0NXZ2</accession>
<feature type="transmembrane region" description="Helical" evidence="3">
    <location>
        <begin position="801"/>
        <end position="823"/>
    </location>
</feature>
<evidence type="ECO:0000256" key="3">
    <source>
        <dbReference type="SAM" id="Phobius"/>
    </source>
</evidence>
<keyword evidence="3" id="KW-1133">Transmembrane helix</keyword>
<dbReference type="Proteomes" id="UP001642464">
    <property type="component" value="Unassembled WGS sequence"/>
</dbReference>
<feature type="transmembrane region" description="Helical" evidence="3">
    <location>
        <begin position="671"/>
        <end position="692"/>
    </location>
</feature>
<organism evidence="4 5">
    <name type="scientific">Durusdinium trenchii</name>
    <dbReference type="NCBI Taxonomy" id="1381693"/>
    <lineage>
        <taxon>Eukaryota</taxon>
        <taxon>Sar</taxon>
        <taxon>Alveolata</taxon>
        <taxon>Dinophyceae</taxon>
        <taxon>Suessiales</taxon>
        <taxon>Symbiodiniaceae</taxon>
        <taxon>Durusdinium</taxon>
    </lineage>
</organism>
<feature type="compositionally biased region" description="Low complexity" evidence="2">
    <location>
        <begin position="435"/>
        <end position="448"/>
    </location>
</feature>
<protein>
    <submittedName>
        <fullName evidence="4">Uncharacterized protein</fullName>
    </submittedName>
</protein>
<evidence type="ECO:0000313" key="5">
    <source>
        <dbReference type="Proteomes" id="UP001642464"/>
    </source>
</evidence>
<feature type="coiled-coil region" evidence="1">
    <location>
        <begin position="227"/>
        <end position="296"/>
    </location>
</feature>
<evidence type="ECO:0000256" key="2">
    <source>
        <dbReference type="SAM" id="MobiDB-lite"/>
    </source>
</evidence>
<reference evidence="4 5" key="1">
    <citation type="submission" date="2024-02" db="EMBL/GenBank/DDBJ databases">
        <authorList>
            <person name="Chen Y."/>
            <person name="Shah S."/>
            <person name="Dougan E. K."/>
            <person name="Thang M."/>
            <person name="Chan C."/>
        </authorList>
    </citation>
    <scope>NUCLEOTIDE SEQUENCE [LARGE SCALE GENOMIC DNA]</scope>
</reference>
<proteinExistence type="predicted"/>
<feature type="transmembrane region" description="Helical" evidence="3">
    <location>
        <begin position="758"/>
        <end position="781"/>
    </location>
</feature>
<feature type="transmembrane region" description="Helical" evidence="3">
    <location>
        <begin position="625"/>
        <end position="650"/>
    </location>
</feature>
<gene>
    <name evidence="4" type="ORF">SCF082_LOCUS34192</name>
</gene>
<keyword evidence="3" id="KW-0472">Membrane</keyword>
<feature type="non-terminal residue" evidence="4">
    <location>
        <position position="1"/>
    </location>
</feature>
<feature type="transmembrane region" description="Helical" evidence="3">
    <location>
        <begin position="477"/>
        <end position="497"/>
    </location>
</feature>
<feature type="transmembrane region" description="Helical" evidence="3">
    <location>
        <begin position="155"/>
        <end position="177"/>
    </location>
</feature>
<feature type="region of interest" description="Disordered" evidence="2">
    <location>
        <begin position="188"/>
        <end position="214"/>
    </location>
</feature>
<feature type="region of interest" description="Disordered" evidence="2">
    <location>
        <begin position="349"/>
        <end position="369"/>
    </location>
</feature>
<feature type="region of interest" description="Disordered" evidence="2">
    <location>
        <begin position="396"/>
        <end position="448"/>
    </location>
</feature>
<feature type="region of interest" description="Disordered" evidence="2">
    <location>
        <begin position="16"/>
        <end position="60"/>
    </location>
</feature>
<dbReference type="EMBL" id="CAXAMM010031113">
    <property type="protein sequence ID" value="CAK9067592.1"/>
    <property type="molecule type" value="Genomic_DNA"/>
</dbReference>
<evidence type="ECO:0000256" key="1">
    <source>
        <dbReference type="SAM" id="Coils"/>
    </source>
</evidence>
<keyword evidence="1" id="KW-0175">Coiled coil</keyword>
<sequence>LTPLIVSEVKCMEQTNGGGILALPPPPDETNRQQPQPAANEVGDDTVQADGQADSDDQLARERAVHNEALMRQFPTSAAARPTPSPIETDVMMNPEALPPVPDDDDLMSPTVPAASVAPTEPEPDLEIDPIFKTPVGTETFEQKRGEDDETGWDLTLLVIGTLLCIGAFQVVGWLIACWRQRAQRNNPTAEAQSQTDQDEQQQQPAPQRRETSDRLEARITQYKDFIRRGNETMDRVRKENERLEDQCKELEARCRELEIEIQARDVRQNLTDERLDEQQRMITQLERDLADIAQQAAYLNNHLGGIPQTVYVTRHGRKFHIDPQCSALTQTTEFRDYDYCSMCVNRNDSKSETSRGTQHESRFDEGGLQRRASRVAVAGCSSGVWVVNREKEKEEEEGLKTSFGPPLAALPVKTGRRTRSGVDGRLGSTRLESENSSESEGSNESWSSGFSSLGSFTRIDLAFALEGQNGCGLKSFGYFLSQCLALTVAVLFFLYLGPGQRQGEGVAAEKMREVLSDVPQLVLAVGPGETVPCHREPAFFFVPFSFGILASLVANWILWTAGCWHFWITGLFLQLGCIYGFVTALDECILSLRQGLVEAGSSVYLICPLGYLKAPGLDPFIMKHFLFLTGKIASLVLRVSIQLLIALWVEAMTLYRLKCMKAVSGRKRSALCLQVTFLWWMQVMLLPVAMLPVRSITPFARKLIFFAFLASYLLGAVQIIRLLLTIIARLREYYATAERHRDTEEALECLQRGRERVWINCIGYFVHVILGIAIGTIVVISNEQAFNTRDEVDSEDFPTLLRISFILPAFHIFILIGGPWVLGNANATVAQQSQFCVWRRKRTRTQRLEPSWLEKVRDLSQRGITVKDLLAFYRRLGKDLMPHFDPQVHTTRDVVRCGVIPVTRQSGCAYAVHIADGKPVPVRNMVTHTWENLFRDLVAAVVADALDENTFDVIAHILQEDPSLLEQMLGEVNQLHATYWICAFAVNQHTSICNINPGRNVDSLTKQPYPLCDCRTPKFLNNTPPLDGKGRSIQCELNKFDHMMAIIAADNRHFAEVLAIDQDFGLFNRAWCVAELAEARLLRMPQHVKIPSKSALARHMDGLRHLRVQELRATRPEDVQEILSKIPDFESFNQALHELIFDPQLGILANWRDLDAARQMEEVGRLLRWGRADAGRGLVWSSW</sequence>
<feature type="transmembrane region" description="Helical" evidence="3">
    <location>
        <begin position="565"/>
        <end position="584"/>
    </location>
</feature>
<name>A0ABP0NXZ2_9DINO</name>
<keyword evidence="3" id="KW-0812">Transmembrane</keyword>
<evidence type="ECO:0000313" key="4">
    <source>
        <dbReference type="EMBL" id="CAK9067592.1"/>
    </source>
</evidence>
<feature type="transmembrane region" description="Helical" evidence="3">
    <location>
        <begin position="539"/>
        <end position="559"/>
    </location>
</feature>
<feature type="compositionally biased region" description="Low complexity" evidence="2">
    <location>
        <begin position="192"/>
        <end position="207"/>
    </location>
</feature>
<comment type="caution">
    <text evidence="4">The sequence shown here is derived from an EMBL/GenBank/DDBJ whole genome shotgun (WGS) entry which is preliminary data.</text>
</comment>
<keyword evidence="5" id="KW-1185">Reference proteome</keyword>